<evidence type="ECO:0000313" key="2">
    <source>
        <dbReference type="Proteomes" id="UP001168540"/>
    </source>
</evidence>
<dbReference type="EC" id="3.1.4.-" evidence="1"/>
<accession>A0ABT7XSR6</accession>
<dbReference type="CDD" id="cd08584">
    <property type="entry name" value="PI-PLCc_GDPD_SF_unchar2"/>
    <property type="match status" value="1"/>
</dbReference>
<proteinExistence type="predicted"/>
<dbReference type="EMBL" id="JAUEDK010000044">
    <property type="protein sequence ID" value="MDN0076834.1"/>
    <property type="molecule type" value="Genomic_DNA"/>
</dbReference>
<dbReference type="RefSeq" id="WP_289831472.1">
    <property type="nucleotide sequence ID" value="NZ_JAUEDK010000044.1"/>
</dbReference>
<comment type="caution">
    <text evidence="1">The sequence shown here is derived from an EMBL/GenBank/DDBJ whole genome shotgun (WGS) entry which is preliminary data.</text>
</comment>
<reference evidence="1" key="1">
    <citation type="submission" date="2023-06" db="EMBL/GenBank/DDBJ databases">
        <authorList>
            <person name="Zhang S."/>
        </authorList>
    </citation>
    <scope>NUCLEOTIDE SEQUENCE</scope>
    <source>
        <strain evidence="1">SG2303</strain>
    </source>
</reference>
<dbReference type="GO" id="GO:0016787">
    <property type="term" value="F:hydrolase activity"/>
    <property type="evidence" value="ECO:0007669"/>
    <property type="project" value="UniProtKB-KW"/>
</dbReference>
<keyword evidence="2" id="KW-1185">Reference proteome</keyword>
<name>A0ABT7XSR6_9NEIS</name>
<sequence>MKLIFHRRNTVSDLMATDSKYGVEVDIRSEGDRLIIHHDPCMPGEHFDEWINAYRHGTLILNVKEEGLEARLISLMESKSISDYFFLDQSFPFLVKWSNAGEHRCAVRISEFESIETALNLAGKVDWVWVDCFTHFPLNEQNARRLKDAGFKLCLVSPELQGRDPEIEIFQLASLLKERNILADAVCTKRPDLWEKTVAFR</sequence>
<dbReference type="Proteomes" id="UP001168540">
    <property type="component" value="Unassembled WGS sequence"/>
</dbReference>
<gene>
    <name evidence="1" type="ORF">QU481_18465</name>
</gene>
<evidence type="ECO:0000313" key="1">
    <source>
        <dbReference type="EMBL" id="MDN0076834.1"/>
    </source>
</evidence>
<keyword evidence="1" id="KW-0378">Hydrolase</keyword>
<organism evidence="1 2">
    <name type="scientific">Crenobacter oryzisoli</name>
    <dbReference type="NCBI Taxonomy" id="3056844"/>
    <lineage>
        <taxon>Bacteria</taxon>
        <taxon>Pseudomonadati</taxon>
        <taxon>Pseudomonadota</taxon>
        <taxon>Betaproteobacteria</taxon>
        <taxon>Neisseriales</taxon>
        <taxon>Neisseriaceae</taxon>
        <taxon>Crenobacter</taxon>
    </lineage>
</organism>
<protein>
    <submittedName>
        <fullName evidence="1">Phosphatidylinositol-specific phospholipase C/glycerophosphodiester phosphodiesterase family protein</fullName>
        <ecNumber evidence="1">3.1.4.-</ecNumber>
    </submittedName>
</protein>